<evidence type="ECO:0000256" key="1">
    <source>
        <dbReference type="ARBA" id="ARBA00023125"/>
    </source>
</evidence>
<dbReference type="Gene3D" id="1.10.260.40">
    <property type="entry name" value="lambda repressor-like DNA-binding domains"/>
    <property type="match status" value="1"/>
</dbReference>
<reference evidence="3 4" key="1">
    <citation type="submission" date="2014-02" db="EMBL/GenBank/DDBJ databases">
        <title>Plasmidome dynamics in the species complex Clostridium novyi sensu lato converts strains of independent lineages into distinctly different pathogens.</title>
        <authorList>
            <person name="Skarin H."/>
            <person name="Segerman B."/>
        </authorList>
    </citation>
    <scope>NUCLEOTIDE SEQUENCE [LARGE SCALE GENOMIC DNA]</scope>
    <source>
        <strain evidence="3 4">NCTC 9693</strain>
    </source>
</reference>
<dbReference type="PANTHER" id="PTHR46797:SF1">
    <property type="entry name" value="METHYLPHOSPHONATE SYNTHASE"/>
    <property type="match status" value="1"/>
</dbReference>
<dbReference type="InterPro" id="IPR001387">
    <property type="entry name" value="Cro/C1-type_HTH"/>
</dbReference>
<dbReference type="SMART" id="SM00530">
    <property type="entry name" value="HTH_XRE"/>
    <property type="match status" value="1"/>
</dbReference>
<dbReference type="PANTHER" id="PTHR46797">
    <property type="entry name" value="HTH-TYPE TRANSCRIPTIONAL REGULATOR"/>
    <property type="match status" value="1"/>
</dbReference>
<organism evidence="3 4">
    <name type="scientific">Clostridium haemolyticum NCTC 9693</name>
    <dbReference type="NCBI Taxonomy" id="1443114"/>
    <lineage>
        <taxon>Bacteria</taxon>
        <taxon>Bacillati</taxon>
        <taxon>Bacillota</taxon>
        <taxon>Clostridia</taxon>
        <taxon>Eubacteriales</taxon>
        <taxon>Clostridiaceae</taxon>
        <taxon>Clostridium</taxon>
    </lineage>
</organism>
<sequence>MNLNIGKKLKKLRNNNGYTLKQLSEICGLSISFISDIENNRRNPSIENLNKLADALDVSVNIFLDNTESKKEKIDSIKQTTLAQEEFKTPQEAMQFILKQPAIFGFGGFDINKMSDEEILDFANELLRQLKLISYKYKK</sequence>
<dbReference type="Proteomes" id="UP000027937">
    <property type="component" value="Unassembled WGS sequence"/>
</dbReference>
<evidence type="ECO:0000313" key="3">
    <source>
        <dbReference type="EMBL" id="KEI15780.1"/>
    </source>
</evidence>
<keyword evidence="1" id="KW-0238">DNA-binding</keyword>
<comment type="caution">
    <text evidence="3">The sequence shown here is derived from an EMBL/GenBank/DDBJ whole genome shotgun (WGS) entry which is preliminary data.</text>
</comment>
<keyword evidence="4" id="KW-1185">Reference proteome</keyword>
<evidence type="ECO:0000313" key="4">
    <source>
        <dbReference type="Proteomes" id="UP000027937"/>
    </source>
</evidence>
<dbReference type="CDD" id="cd00093">
    <property type="entry name" value="HTH_XRE"/>
    <property type="match status" value="1"/>
</dbReference>
<accession>A0ABR4TCW6</accession>
<dbReference type="InterPro" id="IPR010982">
    <property type="entry name" value="Lambda_DNA-bd_dom_sf"/>
</dbReference>
<dbReference type="SUPFAM" id="SSF47413">
    <property type="entry name" value="lambda repressor-like DNA-binding domains"/>
    <property type="match status" value="1"/>
</dbReference>
<evidence type="ECO:0000259" key="2">
    <source>
        <dbReference type="PROSITE" id="PS50943"/>
    </source>
</evidence>
<proteinExistence type="predicted"/>
<dbReference type="EMBL" id="JENX01000090">
    <property type="protein sequence ID" value="KEI15780.1"/>
    <property type="molecule type" value="Genomic_DNA"/>
</dbReference>
<gene>
    <name evidence="3" type="ORF">Z960_11605</name>
</gene>
<protein>
    <submittedName>
        <fullName evidence="3">XRE family transcriptional regulator</fullName>
    </submittedName>
</protein>
<dbReference type="InterPro" id="IPR050807">
    <property type="entry name" value="TransReg_Diox_bact_type"/>
</dbReference>
<name>A0ABR4TCW6_CLOHA</name>
<dbReference type="Pfam" id="PF01381">
    <property type="entry name" value="HTH_3"/>
    <property type="match status" value="1"/>
</dbReference>
<feature type="domain" description="HTH cro/C1-type" evidence="2">
    <location>
        <begin position="9"/>
        <end position="63"/>
    </location>
</feature>
<dbReference type="PROSITE" id="PS50943">
    <property type="entry name" value="HTH_CROC1"/>
    <property type="match status" value="1"/>
</dbReference>
<dbReference type="RefSeq" id="WP_039229765.1">
    <property type="nucleotide sequence ID" value="NZ_JENX01000090.1"/>
</dbReference>